<dbReference type="Pfam" id="PF01636">
    <property type="entry name" value="APH"/>
    <property type="match status" value="1"/>
</dbReference>
<dbReference type="OrthoDB" id="5598852at2759"/>
<dbReference type="EMBL" id="KB445640">
    <property type="protein sequence ID" value="EMD66135.1"/>
    <property type="molecule type" value="Genomic_DNA"/>
</dbReference>
<name>M2SV35_COCSN</name>
<evidence type="ECO:0000313" key="2">
    <source>
        <dbReference type="EMBL" id="EMD66135.1"/>
    </source>
</evidence>
<dbReference type="RefSeq" id="XP_007697699.1">
    <property type="nucleotide sequence ID" value="XM_007699509.1"/>
</dbReference>
<dbReference type="SUPFAM" id="SSF56112">
    <property type="entry name" value="Protein kinase-like (PK-like)"/>
    <property type="match status" value="1"/>
</dbReference>
<dbReference type="Proteomes" id="UP000016934">
    <property type="component" value="Unassembled WGS sequence"/>
</dbReference>
<evidence type="ECO:0000259" key="1">
    <source>
        <dbReference type="Pfam" id="PF01636"/>
    </source>
</evidence>
<dbReference type="KEGG" id="bsc:COCSADRAFT_295272"/>
<organism evidence="2 3">
    <name type="scientific">Cochliobolus sativus (strain ND90Pr / ATCC 201652)</name>
    <name type="common">Common root rot and spot blotch fungus</name>
    <name type="synonym">Bipolaris sorokiniana</name>
    <dbReference type="NCBI Taxonomy" id="665912"/>
    <lineage>
        <taxon>Eukaryota</taxon>
        <taxon>Fungi</taxon>
        <taxon>Dikarya</taxon>
        <taxon>Ascomycota</taxon>
        <taxon>Pezizomycotina</taxon>
        <taxon>Dothideomycetes</taxon>
        <taxon>Pleosporomycetidae</taxon>
        <taxon>Pleosporales</taxon>
        <taxon>Pleosporineae</taxon>
        <taxon>Pleosporaceae</taxon>
        <taxon>Bipolaris</taxon>
    </lineage>
</organism>
<dbReference type="eggNOG" id="ENOG502S0H8">
    <property type="taxonomic scope" value="Eukaryota"/>
</dbReference>
<dbReference type="PANTHER" id="PTHR21310:SF59">
    <property type="entry name" value="AMINOGLYCOSIDE PHOSPHOTRANSFERASE DOMAIN-CONTAINING PROTEIN"/>
    <property type="match status" value="1"/>
</dbReference>
<proteinExistence type="predicted"/>
<dbReference type="InterPro" id="IPR002575">
    <property type="entry name" value="Aminoglycoside_PTrfase"/>
</dbReference>
<feature type="domain" description="Aminoglycoside phosphotransferase" evidence="1">
    <location>
        <begin position="76"/>
        <end position="268"/>
    </location>
</feature>
<accession>M2SV35</accession>
<sequence>MTSQDFWGRFNLRNEDGKSCMRAVQHAYVGYEVMEFEQQGYCSCTLLVAPLSDNEHSAVVDKDLTKKFEGCSTRSELIVQLRPTPHALDLDIIHVATKTYPSLAPTAALLDVELPGGLKAYEMDRVSGTSLSRLMPRARTLNTKEQARLETLVLSFAKFIAQGWQCASEARTLPTLRTTRADSPMKDTPDMISQCHGKVGSSIIYRLRKLAAELPDASLRKRAGRTLSAIQKTTDYPIILNHGDLIPSNILIDESRWEMTGLVDWAEAEFLPFGTCLYGLEHLLGYYEQDSLSTISAWIYFERAAQLREAFWEHLFAAAPGLKTREDEVKMMRDMGVLLWHGIAWDDGAIDRVVSEFRDQEELVKLRAFLDAD</sequence>
<dbReference type="HOGENOM" id="CLU_038193_2_0_1"/>
<dbReference type="Gene3D" id="3.90.1200.10">
    <property type="match status" value="1"/>
</dbReference>
<evidence type="ECO:0000313" key="3">
    <source>
        <dbReference type="Proteomes" id="UP000016934"/>
    </source>
</evidence>
<dbReference type="OMA" id="LWHGIAF"/>
<reference evidence="2 3" key="1">
    <citation type="journal article" date="2012" name="PLoS Pathog.">
        <title>Diverse lifestyles and strategies of plant pathogenesis encoded in the genomes of eighteen Dothideomycetes fungi.</title>
        <authorList>
            <person name="Ohm R.A."/>
            <person name="Feau N."/>
            <person name="Henrissat B."/>
            <person name="Schoch C.L."/>
            <person name="Horwitz B.A."/>
            <person name="Barry K.W."/>
            <person name="Condon B.J."/>
            <person name="Copeland A.C."/>
            <person name="Dhillon B."/>
            <person name="Glaser F."/>
            <person name="Hesse C.N."/>
            <person name="Kosti I."/>
            <person name="LaButti K."/>
            <person name="Lindquist E.A."/>
            <person name="Lucas S."/>
            <person name="Salamov A.A."/>
            <person name="Bradshaw R.E."/>
            <person name="Ciuffetti L."/>
            <person name="Hamelin R.C."/>
            <person name="Kema G.H.J."/>
            <person name="Lawrence C."/>
            <person name="Scott J.A."/>
            <person name="Spatafora J.W."/>
            <person name="Turgeon B.G."/>
            <person name="de Wit P.J.G.M."/>
            <person name="Zhong S."/>
            <person name="Goodwin S.B."/>
            <person name="Grigoriev I.V."/>
        </authorList>
    </citation>
    <scope>NUCLEOTIDE SEQUENCE [LARGE SCALE GENOMIC DNA]</scope>
    <source>
        <strain evidence="3">ND90Pr / ATCC 201652</strain>
    </source>
</reference>
<dbReference type="GeneID" id="19136059"/>
<keyword evidence="3" id="KW-1185">Reference proteome</keyword>
<protein>
    <recommendedName>
        <fullName evidence="1">Aminoglycoside phosphotransferase domain-containing protein</fullName>
    </recommendedName>
</protein>
<dbReference type="STRING" id="665912.M2SV35"/>
<dbReference type="AlphaFoldDB" id="M2SV35"/>
<dbReference type="InterPro" id="IPR051678">
    <property type="entry name" value="AGP_Transferase"/>
</dbReference>
<dbReference type="PANTHER" id="PTHR21310">
    <property type="entry name" value="AMINOGLYCOSIDE PHOSPHOTRANSFERASE-RELATED-RELATED"/>
    <property type="match status" value="1"/>
</dbReference>
<dbReference type="InterPro" id="IPR011009">
    <property type="entry name" value="Kinase-like_dom_sf"/>
</dbReference>
<reference evidence="3" key="2">
    <citation type="journal article" date="2013" name="PLoS Genet.">
        <title>Comparative genome structure, secondary metabolite, and effector coding capacity across Cochliobolus pathogens.</title>
        <authorList>
            <person name="Condon B.J."/>
            <person name="Leng Y."/>
            <person name="Wu D."/>
            <person name="Bushley K.E."/>
            <person name="Ohm R.A."/>
            <person name="Otillar R."/>
            <person name="Martin J."/>
            <person name="Schackwitz W."/>
            <person name="Grimwood J."/>
            <person name="MohdZainudin N."/>
            <person name="Xue C."/>
            <person name="Wang R."/>
            <person name="Manning V.A."/>
            <person name="Dhillon B."/>
            <person name="Tu Z.J."/>
            <person name="Steffenson B.J."/>
            <person name="Salamov A."/>
            <person name="Sun H."/>
            <person name="Lowry S."/>
            <person name="LaButti K."/>
            <person name="Han J."/>
            <person name="Copeland A."/>
            <person name="Lindquist E."/>
            <person name="Barry K."/>
            <person name="Schmutz J."/>
            <person name="Baker S.E."/>
            <person name="Ciuffetti L.M."/>
            <person name="Grigoriev I.V."/>
            <person name="Zhong S."/>
            <person name="Turgeon B.G."/>
        </authorList>
    </citation>
    <scope>NUCLEOTIDE SEQUENCE [LARGE SCALE GENOMIC DNA]</scope>
    <source>
        <strain evidence="3">ND90Pr / ATCC 201652</strain>
    </source>
</reference>
<gene>
    <name evidence="2" type="ORF">COCSADRAFT_295272</name>
</gene>